<dbReference type="PANTHER" id="PTHR30026">
    <property type="entry name" value="OUTER MEMBRANE PROTEIN TOLC"/>
    <property type="match status" value="1"/>
</dbReference>
<keyword evidence="10" id="KW-1185">Reference proteome</keyword>
<dbReference type="GO" id="GO:0015288">
    <property type="term" value="F:porin activity"/>
    <property type="evidence" value="ECO:0007669"/>
    <property type="project" value="TreeGrafter"/>
</dbReference>
<protein>
    <submittedName>
        <fullName evidence="9">TolC family protein</fullName>
    </submittedName>
</protein>
<dbReference type="InterPro" id="IPR003423">
    <property type="entry name" value="OMP_efflux"/>
</dbReference>
<dbReference type="SUPFAM" id="SSF56954">
    <property type="entry name" value="Outer membrane efflux proteins (OEP)"/>
    <property type="match status" value="1"/>
</dbReference>
<evidence type="ECO:0000256" key="7">
    <source>
        <dbReference type="ARBA" id="ARBA00023237"/>
    </source>
</evidence>
<keyword evidence="7" id="KW-0998">Cell outer membrane</keyword>
<keyword evidence="4" id="KW-1134">Transmembrane beta strand</keyword>
<keyword evidence="8" id="KW-0732">Signal</keyword>
<reference evidence="9 10" key="1">
    <citation type="submission" date="2018-11" db="EMBL/GenBank/DDBJ databases">
        <title>Novel bacteria species description.</title>
        <authorList>
            <person name="Han J.-H."/>
        </authorList>
    </citation>
    <scope>NUCLEOTIDE SEQUENCE [LARGE SCALE GENOMIC DNA]</scope>
    <source>
        <strain evidence="9 10">KCTC23259</strain>
    </source>
</reference>
<dbReference type="Pfam" id="PF02321">
    <property type="entry name" value="OEP"/>
    <property type="match status" value="1"/>
</dbReference>
<feature type="chain" id="PRO_5042213949" evidence="8">
    <location>
        <begin position="22"/>
        <end position="423"/>
    </location>
</feature>
<evidence type="ECO:0000256" key="6">
    <source>
        <dbReference type="ARBA" id="ARBA00023136"/>
    </source>
</evidence>
<sequence length="423" mass="46886">MRKFSLMVLFCCAVNFGFAQSKVTLEQCLDLSETHHPNAANLPLIRQTADLQVRLLNSNYLPQTSLGGQASWQSEVTSLPISLPNVSISPPPKDQYRATLDVVQNIWDGGVLSKQKEVAVANAKAEEQKLVTDLYQIKEQVSGLYFGILFAEKQIENAQILQKDLETKSDKMRAAISNGTAIKSNLLAIDAKILEMNQLLIDAQKRKKSSVEALELLTGKSLGETTIFELPRFVSTPAQDISRPELLLLDYQKSVLDINQEMVKAKNLPKISAFATGGYGKPGLNFLANSFGTYFIGGVNLKVPLSFLYSGSQSNENQQIKISQQKIDTQKESFILATKIKLSNQNQEIERLESLVSTDAKILDIRKQIKQTAEAQLDNGIITASDFLTELTNEDIAKQNSILHEVQLLQAKFNLKIISGNLK</sequence>
<evidence type="ECO:0000256" key="5">
    <source>
        <dbReference type="ARBA" id="ARBA00022692"/>
    </source>
</evidence>
<name>A0AAE3GYR5_9BACT</name>
<dbReference type="AlphaFoldDB" id="A0AAE3GYR5"/>
<organism evidence="9 10">
    <name type="scientific">Lacihabitans soyangensis</name>
    <dbReference type="NCBI Taxonomy" id="869394"/>
    <lineage>
        <taxon>Bacteria</taxon>
        <taxon>Pseudomonadati</taxon>
        <taxon>Bacteroidota</taxon>
        <taxon>Cytophagia</taxon>
        <taxon>Cytophagales</taxon>
        <taxon>Leadbetterellaceae</taxon>
        <taxon>Lacihabitans</taxon>
    </lineage>
</organism>
<dbReference type="GO" id="GO:1990281">
    <property type="term" value="C:efflux pump complex"/>
    <property type="evidence" value="ECO:0007669"/>
    <property type="project" value="TreeGrafter"/>
</dbReference>
<keyword evidence="3" id="KW-0813">Transport</keyword>
<dbReference type="GO" id="GO:0015562">
    <property type="term" value="F:efflux transmembrane transporter activity"/>
    <property type="evidence" value="ECO:0007669"/>
    <property type="project" value="InterPro"/>
</dbReference>
<evidence type="ECO:0000256" key="3">
    <source>
        <dbReference type="ARBA" id="ARBA00022448"/>
    </source>
</evidence>
<evidence type="ECO:0000313" key="9">
    <source>
        <dbReference type="EMBL" id="MCP9761658.1"/>
    </source>
</evidence>
<dbReference type="GO" id="GO:0009279">
    <property type="term" value="C:cell outer membrane"/>
    <property type="evidence" value="ECO:0007669"/>
    <property type="project" value="UniProtKB-SubCell"/>
</dbReference>
<evidence type="ECO:0000256" key="4">
    <source>
        <dbReference type="ARBA" id="ARBA00022452"/>
    </source>
</evidence>
<accession>A0AAE3GYR5</accession>
<evidence type="ECO:0000256" key="1">
    <source>
        <dbReference type="ARBA" id="ARBA00004442"/>
    </source>
</evidence>
<dbReference type="InterPro" id="IPR051906">
    <property type="entry name" value="TolC-like"/>
</dbReference>
<dbReference type="RefSeq" id="WP_255035399.1">
    <property type="nucleotide sequence ID" value="NZ_RJUF01000002.1"/>
</dbReference>
<comment type="caution">
    <text evidence="9">The sequence shown here is derived from an EMBL/GenBank/DDBJ whole genome shotgun (WGS) entry which is preliminary data.</text>
</comment>
<evidence type="ECO:0000313" key="10">
    <source>
        <dbReference type="Proteomes" id="UP001204144"/>
    </source>
</evidence>
<gene>
    <name evidence="9" type="ORF">EGI31_01740</name>
</gene>
<dbReference type="EMBL" id="RJUF01000002">
    <property type="protein sequence ID" value="MCP9761658.1"/>
    <property type="molecule type" value="Genomic_DNA"/>
</dbReference>
<dbReference type="Gene3D" id="1.20.1600.10">
    <property type="entry name" value="Outer membrane efflux proteins (OEP)"/>
    <property type="match status" value="1"/>
</dbReference>
<comment type="subcellular location">
    <subcellularLocation>
        <location evidence="1">Cell outer membrane</location>
    </subcellularLocation>
</comment>
<comment type="similarity">
    <text evidence="2">Belongs to the outer membrane factor (OMF) (TC 1.B.17) family.</text>
</comment>
<proteinExistence type="inferred from homology"/>
<keyword evidence="5" id="KW-0812">Transmembrane</keyword>
<keyword evidence="6" id="KW-0472">Membrane</keyword>
<dbReference type="PANTHER" id="PTHR30026:SF20">
    <property type="entry name" value="OUTER MEMBRANE PROTEIN TOLC"/>
    <property type="match status" value="1"/>
</dbReference>
<evidence type="ECO:0000256" key="8">
    <source>
        <dbReference type="SAM" id="SignalP"/>
    </source>
</evidence>
<evidence type="ECO:0000256" key="2">
    <source>
        <dbReference type="ARBA" id="ARBA00007613"/>
    </source>
</evidence>
<dbReference type="Proteomes" id="UP001204144">
    <property type="component" value="Unassembled WGS sequence"/>
</dbReference>
<feature type="signal peptide" evidence="8">
    <location>
        <begin position="1"/>
        <end position="21"/>
    </location>
</feature>